<dbReference type="Pfam" id="PF08962">
    <property type="entry name" value="Rv2632c-like"/>
    <property type="match status" value="1"/>
</dbReference>
<organism evidence="1 2">
    <name type="scientific">Streptosporangium canum</name>
    <dbReference type="NCBI Taxonomy" id="324952"/>
    <lineage>
        <taxon>Bacteria</taxon>
        <taxon>Bacillati</taxon>
        <taxon>Actinomycetota</taxon>
        <taxon>Actinomycetes</taxon>
        <taxon>Streptosporangiales</taxon>
        <taxon>Streptosporangiaceae</taxon>
        <taxon>Streptosporangium</taxon>
    </lineage>
</organism>
<dbReference type="SUPFAM" id="SSF143212">
    <property type="entry name" value="Rv2632c-like"/>
    <property type="match status" value="1"/>
</dbReference>
<evidence type="ECO:0000313" key="2">
    <source>
        <dbReference type="Proteomes" id="UP000199111"/>
    </source>
</evidence>
<proteinExistence type="predicted"/>
<keyword evidence="2" id="KW-1185">Reference proteome</keyword>
<dbReference type="RefSeq" id="WP_093885373.1">
    <property type="nucleotide sequence ID" value="NZ_FOQY01000001.1"/>
</dbReference>
<sequence length="89" mass="9651">MDSKQWDVQIFISEDDNDDVTTAKAVLTTPDGRRRECVAYARRNPADQPVPAIGDELAAGRALADMAGKLMRDGAEDVAQLAGHAPRAW</sequence>
<protein>
    <recommendedName>
        <fullName evidence="3">DUF1876 domain-containing protein</fullName>
    </recommendedName>
</protein>
<evidence type="ECO:0008006" key="3">
    <source>
        <dbReference type="Google" id="ProtNLM"/>
    </source>
</evidence>
<name>A0A1I3FYP8_9ACTN</name>
<dbReference type="EMBL" id="FOQY01000001">
    <property type="protein sequence ID" value="SFI16346.1"/>
    <property type="molecule type" value="Genomic_DNA"/>
</dbReference>
<dbReference type="GeneID" id="96296321"/>
<dbReference type="AlphaFoldDB" id="A0A1I3FYP8"/>
<evidence type="ECO:0000313" key="1">
    <source>
        <dbReference type="EMBL" id="SFI16346.1"/>
    </source>
</evidence>
<dbReference type="Gene3D" id="3.30.160.240">
    <property type="entry name" value="Rv1738"/>
    <property type="match status" value="1"/>
</dbReference>
<dbReference type="InterPro" id="IPR015057">
    <property type="entry name" value="Rv2632c-like"/>
</dbReference>
<gene>
    <name evidence="1" type="ORF">SAMN05216275_101441</name>
</gene>
<reference evidence="2" key="1">
    <citation type="submission" date="2016-10" db="EMBL/GenBank/DDBJ databases">
        <authorList>
            <person name="Varghese N."/>
            <person name="Submissions S."/>
        </authorList>
    </citation>
    <scope>NUCLEOTIDE SEQUENCE [LARGE SCALE GENOMIC DNA]</scope>
    <source>
        <strain evidence="2">CGMCC 4.2126</strain>
    </source>
</reference>
<accession>A0A1I3FYP8</accession>
<dbReference type="Proteomes" id="UP000199111">
    <property type="component" value="Unassembled WGS sequence"/>
</dbReference>
<dbReference type="InterPro" id="IPR038070">
    <property type="entry name" value="Rv2632c-like_sf"/>
</dbReference>